<dbReference type="InterPro" id="IPR000891">
    <property type="entry name" value="PYR_CT"/>
</dbReference>
<organism evidence="3 4">
    <name type="scientific">Vibrio quintilis</name>
    <dbReference type="NCBI Taxonomy" id="1117707"/>
    <lineage>
        <taxon>Bacteria</taxon>
        <taxon>Pseudomonadati</taxon>
        <taxon>Pseudomonadota</taxon>
        <taxon>Gammaproteobacteria</taxon>
        <taxon>Vibrionales</taxon>
        <taxon>Vibrionaceae</taxon>
        <taxon>Vibrio</taxon>
    </lineage>
</organism>
<name>A0A1M7YUG4_9VIBR</name>
<dbReference type="SUPFAM" id="SSF51569">
    <property type="entry name" value="Aldolase"/>
    <property type="match status" value="1"/>
</dbReference>
<sequence length="538" mass="59589">MNILDCTLRDGGYYNDWDFDSDVVEQYLTRIAESRIDYVELGLRNFPKQGFLGAFAYTTEDFLNSLELPDGPVYGVMVDAKTILESGFDISEAVDLLFSPASESKVSLVRVAAHFHEVETSGPIVARLKELGYTVGFNLMQAGGKADDVISDKALQINQWQGVDVLYFADSLGNMDADEVVRIVKAIRRHWQGEMGIHTHNNMGKGLDNTLAALKSGVSWLDATITGMGRGAGNTQTEYLLTVLNKTNPQYNPKPLYELVIRYFEPMQKEYGWGSSLLYFLGAQNDVHPTYIQNLLSSTHYGTDEIIGAIDYLSQLKGSTSYNGAVLDTALNFSDSNNTKVSGTTETSHLFDGKQILIVTNAPGTKKYASAIELYIQRVKPVVISINITTHISAELIDYYVISHNSKFLSDSGKYKQLNKPVILPKCRFNDTELKEFDGIELIDYGIEISKGKFAVNGSYVTVPFDLTTAYILGVLLESEVKNITVAGFDGYQKNDIRQQEMVELVNLYDAHDNSQPVVAITPTSYPISKGSVYAPSI</sequence>
<dbReference type="AlphaFoldDB" id="A0A1M7YUG4"/>
<dbReference type="EMBL" id="FRFG01000023">
    <property type="protein sequence ID" value="SHO56304.1"/>
    <property type="molecule type" value="Genomic_DNA"/>
</dbReference>
<dbReference type="GO" id="GO:0009098">
    <property type="term" value="P:L-leucine biosynthetic process"/>
    <property type="evidence" value="ECO:0007669"/>
    <property type="project" value="TreeGrafter"/>
</dbReference>
<dbReference type="PANTHER" id="PTHR10277">
    <property type="entry name" value="HOMOCITRATE SYNTHASE-RELATED"/>
    <property type="match status" value="1"/>
</dbReference>
<evidence type="ECO:0000259" key="2">
    <source>
        <dbReference type="PROSITE" id="PS50991"/>
    </source>
</evidence>
<evidence type="ECO:0000313" key="4">
    <source>
        <dbReference type="Proteomes" id="UP000184600"/>
    </source>
</evidence>
<dbReference type="InterPro" id="IPR050073">
    <property type="entry name" value="2-IPM_HCS-like"/>
</dbReference>
<dbReference type="InterPro" id="IPR013785">
    <property type="entry name" value="Aldolase_TIM"/>
</dbReference>
<dbReference type="CDD" id="cd07944">
    <property type="entry name" value="DRE_TIM_HOA_like"/>
    <property type="match status" value="1"/>
</dbReference>
<dbReference type="Gene3D" id="3.20.20.70">
    <property type="entry name" value="Aldolase class I"/>
    <property type="match status" value="1"/>
</dbReference>
<proteinExistence type="predicted"/>
<evidence type="ECO:0000256" key="1">
    <source>
        <dbReference type="ARBA" id="ARBA00023211"/>
    </source>
</evidence>
<reference evidence="4" key="1">
    <citation type="submission" date="2016-12" db="EMBL/GenBank/DDBJ databases">
        <authorList>
            <person name="Rodrigo-Torres L."/>
            <person name="Arahal R.D."/>
            <person name="Lucena T."/>
        </authorList>
    </citation>
    <scope>NUCLEOTIDE SEQUENCE [LARGE SCALE GENOMIC DNA]</scope>
</reference>
<gene>
    <name evidence="3" type="ORF">VQ7734_02073</name>
</gene>
<protein>
    <submittedName>
        <fullName evidence="3">4-hydroxy-2-oxovalerate aldolase</fullName>
        <ecNumber evidence="3">4.1.3.39</ecNumber>
    </submittedName>
</protein>
<keyword evidence="1" id="KW-0464">Manganese</keyword>
<dbReference type="GO" id="GO:0008701">
    <property type="term" value="F:4-hydroxy-2-oxovalerate aldolase activity"/>
    <property type="evidence" value="ECO:0007669"/>
    <property type="project" value="UniProtKB-EC"/>
</dbReference>
<evidence type="ECO:0000313" key="3">
    <source>
        <dbReference type="EMBL" id="SHO56304.1"/>
    </source>
</evidence>
<dbReference type="GO" id="GO:0003852">
    <property type="term" value="F:2-isopropylmalate synthase activity"/>
    <property type="evidence" value="ECO:0007669"/>
    <property type="project" value="TreeGrafter"/>
</dbReference>
<dbReference type="Proteomes" id="UP000184600">
    <property type="component" value="Unassembled WGS sequence"/>
</dbReference>
<feature type="domain" description="Pyruvate carboxyltransferase" evidence="2">
    <location>
        <begin position="1"/>
        <end position="260"/>
    </location>
</feature>
<keyword evidence="3" id="KW-0456">Lyase</keyword>
<dbReference type="PANTHER" id="PTHR10277:SF9">
    <property type="entry name" value="2-ISOPROPYLMALATE SYNTHASE 1, CHLOROPLASTIC-RELATED"/>
    <property type="match status" value="1"/>
</dbReference>
<dbReference type="EC" id="4.1.3.39" evidence="3"/>
<accession>A0A1M7YUG4</accession>
<dbReference type="STRING" id="1117707.VQ7734_02073"/>
<dbReference type="RefSeq" id="WP_073582144.1">
    <property type="nucleotide sequence ID" value="NZ_AP024897.1"/>
</dbReference>
<keyword evidence="4" id="KW-1185">Reference proteome</keyword>
<dbReference type="PROSITE" id="PS50991">
    <property type="entry name" value="PYR_CT"/>
    <property type="match status" value="1"/>
</dbReference>
<dbReference type="Pfam" id="PF00682">
    <property type="entry name" value="HMGL-like"/>
    <property type="match status" value="1"/>
</dbReference>